<gene>
    <name evidence="1" type="ORF">JMJ58_12390</name>
</gene>
<organism evidence="1 2">
    <name type="scientific">Haloterrigena salifodinae</name>
    <dbReference type="NCBI Taxonomy" id="2675099"/>
    <lineage>
        <taxon>Archaea</taxon>
        <taxon>Methanobacteriati</taxon>
        <taxon>Methanobacteriota</taxon>
        <taxon>Stenosarchaea group</taxon>
        <taxon>Halobacteria</taxon>
        <taxon>Halobacteriales</taxon>
        <taxon>Natrialbaceae</taxon>
        <taxon>Haloterrigena</taxon>
    </lineage>
</organism>
<dbReference type="OrthoDB" id="271420at2157"/>
<accession>A0A8T8DWQ2</accession>
<dbReference type="AlphaFoldDB" id="A0A8T8DWQ2"/>
<dbReference type="RefSeq" id="WP_204746720.1">
    <property type="nucleotide sequence ID" value="NZ_CP069188.1"/>
</dbReference>
<reference evidence="1 2" key="1">
    <citation type="submission" date="2021-01" db="EMBL/GenBank/DDBJ databases">
        <title>Genome Sequence and Methylation Pattern of Haloterrigena salifodinae BOL5-1, An Extremely Halophilic Archaeon from a Bolivian Salt Mine.</title>
        <authorList>
            <person name="DasSarma P."/>
            <person name="Anton B.P."/>
            <person name="DasSarma S.L."/>
            <person name="von Ehrenheim H.A.L."/>
            <person name="Martinez F.L."/>
            <person name="Guzman D."/>
            <person name="Roberts R.J."/>
            <person name="DasSarma S."/>
        </authorList>
    </citation>
    <scope>NUCLEOTIDE SEQUENCE [LARGE SCALE GENOMIC DNA]</scope>
    <source>
        <strain evidence="1 2">BOL5-1</strain>
    </source>
</reference>
<evidence type="ECO:0000313" key="2">
    <source>
        <dbReference type="Proteomes" id="UP000637819"/>
    </source>
</evidence>
<evidence type="ECO:0008006" key="3">
    <source>
        <dbReference type="Google" id="ProtNLM"/>
    </source>
</evidence>
<sequence length="397" mass="40397">MNRGLAVIVTLLLATSAVGAAFGAGAGASTGAESSTTIDGETETASAATAGGEAYAGTHVAFETSSNAIDDYRVDDETVFENVTVASQSNYQSQTEAGADARLSAVVDLFGLGLSLDAQSETRADVATDGSASLSAHDTKRGILTVDAGEDAQYVALNLSEESNATASDEGDRVLVETDERTGALVVAGDGEVAVNDNGDVTADLGSESTLVFRSYEDGERDENAEEQERLIAEGTATAEVYADAVDGERVVDVATYGHDTAVETGAEAEERLAMSVERAKSEGRIVIVSVSEAALEALGSAEDLAVTVDGEAAAEASSYSELEGGIGEEPRYMVTSSGNAEAAADVLVAIDHFSERDVAIQNADDVESGDDDSLPGFGAGTALVAALIGVGARVHS</sequence>
<dbReference type="GeneID" id="62875936"/>
<proteinExistence type="predicted"/>
<dbReference type="EMBL" id="CP069188">
    <property type="protein sequence ID" value="QRV13752.1"/>
    <property type="molecule type" value="Genomic_DNA"/>
</dbReference>
<dbReference type="Proteomes" id="UP000637819">
    <property type="component" value="Chromosome"/>
</dbReference>
<dbReference type="KEGG" id="hsal:JMJ58_12390"/>
<name>A0A8T8DWQ2_9EURY</name>
<evidence type="ECO:0000313" key="1">
    <source>
        <dbReference type="EMBL" id="QRV13752.1"/>
    </source>
</evidence>
<keyword evidence="2" id="KW-1185">Reference proteome</keyword>
<protein>
    <recommendedName>
        <fullName evidence="3">PGF-CTERM sorting domain-containing protein</fullName>
    </recommendedName>
</protein>